<dbReference type="PANTHER" id="PTHR10953:SF102">
    <property type="entry name" value="ADENYLYLTRANSFERASE AND SULFURTRANSFERASE MOCS3"/>
    <property type="match status" value="1"/>
</dbReference>
<dbReference type="Pfam" id="PF00899">
    <property type="entry name" value="ThiF"/>
    <property type="match status" value="1"/>
</dbReference>
<accession>A0ABV4AHA1</accession>
<keyword evidence="3" id="KW-1185">Reference proteome</keyword>
<evidence type="ECO:0000259" key="1">
    <source>
        <dbReference type="Pfam" id="PF00899"/>
    </source>
</evidence>
<dbReference type="RefSeq" id="WP_369454648.1">
    <property type="nucleotide sequence ID" value="NZ_JBGCUO010000001.1"/>
</dbReference>
<dbReference type="Proteomes" id="UP001562065">
    <property type="component" value="Unassembled WGS sequence"/>
</dbReference>
<keyword evidence="2" id="KW-0548">Nucleotidyltransferase</keyword>
<proteinExistence type="predicted"/>
<organism evidence="2 3">
    <name type="scientific">Isoalcanivorax beigongshangi</name>
    <dbReference type="NCBI Taxonomy" id="3238810"/>
    <lineage>
        <taxon>Bacteria</taxon>
        <taxon>Pseudomonadati</taxon>
        <taxon>Pseudomonadota</taxon>
        <taxon>Gammaproteobacteria</taxon>
        <taxon>Oceanospirillales</taxon>
        <taxon>Alcanivoracaceae</taxon>
        <taxon>Isoalcanivorax</taxon>
    </lineage>
</organism>
<evidence type="ECO:0000313" key="2">
    <source>
        <dbReference type="EMBL" id="MEY1661391.1"/>
    </source>
</evidence>
<sequence>MGEVDAMLTDAQLFRYSRQLLVAEFDLDGQAALSAARVVMVGAGGLGAPAALYLVGAGVGTLVVADPDHLEVSNLHRQIAYRQRDVGQAKASALAAELHALNPTVTVEPHHCAVDAQWLDAQLPNATVVLDCSDNFPTRSLLNERCHAHGVPLVSGAAIRLQGQAVAFDFRHPDSPCYGCLYGDGEAPELPCSQAGILGPVVGTVGTWQALMVLRLLSGERVDGVLHSLDGRQLTWRQHPFKRDPDCPVCAGR</sequence>
<protein>
    <submittedName>
        <fullName evidence="2">ThiF family adenylyltransferase</fullName>
    </submittedName>
</protein>
<gene>
    <name evidence="2" type="ORF">AB5I84_04430</name>
</gene>
<dbReference type="Gene3D" id="3.40.50.720">
    <property type="entry name" value="NAD(P)-binding Rossmann-like Domain"/>
    <property type="match status" value="1"/>
</dbReference>
<dbReference type="InterPro" id="IPR000594">
    <property type="entry name" value="ThiF_NAD_FAD-bd"/>
</dbReference>
<name>A0ABV4AHA1_9GAMM</name>
<dbReference type="InterPro" id="IPR045886">
    <property type="entry name" value="ThiF/MoeB/HesA"/>
</dbReference>
<dbReference type="InterPro" id="IPR035985">
    <property type="entry name" value="Ubiquitin-activating_enz"/>
</dbReference>
<dbReference type="CDD" id="cd00757">
    <property type="entry name" value="ThiF_MoeB_HesA_family"/>
    <property type="match status" value="1"/>
</dbReference>
<dbReference type="GO" id="GO:0016779">
    <property type="term" value="F:nucleotidyltransferase activity"/>
    <property type="evidence" value="ECO:0007669"/>
    <property type="project" value="UniProtKB-KW"/>
</dbReference>
<dbReference type="SUPFAM" id="SSF69572">
    <property type="entry name" value="Activating enzymes of the ubiquitin-like proteins"/>
    <property type="match status" value="1"/>
</dbReference>
<feature type="domain" description="THIF-type NAD/FAD binding fold" evidence="1">
    <location>
        <begin position="16"/>
        <end position="249"/>
    </location>
</feature>
<dbReference type="EMBL" id="JBGCUO010000001">
    <property type="protein sequence ID" value="MEY1661391.1"/>
    <property type="molecule type" value="Genomic_DNA"/>
</dbReference>
<keyword evidence="2" id="KW-0808">Transferase</keyword>
<dbReference type="PANTHER" id="PTHR10953">
    <property type="entry name" value="UBIQUITIN-ACTIVATING ENZYME E1"/>
    <property type="match status" value="1"/>
</dbReference>
<reference evidence="2 3" key="1">
    <citation type="submission" date="2024-07" db="EMBL/GenBank/DDBJ databases">
        <authorList>
            <person name="Ren Q."/>
        </authorList>
    </citation>
    <scope>NUCLEOTIDE SEQUENCE [LARGE SCALE GENOMIC DNA]</scope>
    <source>
        <strain evidence="2 3">REN37</strain>
    </source>
</reference>
<evidence type="ECO:0000313" key="3">
    <source>
        <dbReference type="Proteomes" id="UP001562065"/>
    </source>
</evidence>
<comment type="caution">
    <text evidence="2">The sequence shown here is derived from an EMBL/GenBank/DDBJ whole genome shotgun (WGS) entry which is preliminary data.</text>
</comment>